<protein>
    <submittedName>
        <fullName evidence="1">Uncharacterized protein</fullName>
    </submittedName>
</protein>
<gene>
    <name evidence="1" type="ORF">MLD38_008410</name>
</gene>
<keyword evidence="2" id="KW-1185">Reference proteome</keyword>
<proteinExistence type="predicted"/>
<comment type="caution">
    <text evidence="1">The sequence shown here is derived from an EMBL/GenBank/DDBJ whole genome shotgun (WGS) entry which is preliminary data.</text>
</comment>
<sequence length="182" mass="20160">MGRNTVSTSSYSSLRHLVALPYPGRGHINPMMNLCRALSSASPYLLITFVVTDEWLSLIDRSPLASIPDNLLFSTIPNVIPSESTRGNDFLGFLEAVMTKMEAPLEQLLDGFQQSQPAPSLLLFDTCLWWVVGVGARRGIPVASFWTQSSARLLQQLRLLLRPGTNGSTETAPMLLYFLGWF</sequence>
<evidence type="ECO:0000313" key="2">
    <source>
        <dbReference type="Proteomes" id="UP001057402"/>
    </source>
</evidence>
<accession>A0ACB9RXA7</accession>
<dbReference type="EMBL" id="CM042882">
    <property type="protein sequence ID" value="KAI4382446.1"/>
    <property type="molecule type" value="Genomic_DNA"/>
</dbReference>
<organism evidence="1 2">
    <name type="scientific">Melastoma candidum</name>
    <dbReference type="NCBI Taxonomy" id="119954"/>
    <lineage>
        <taxon>Eukaryota</taxon>
        <taxon>Viridiplantae</taxon>
        <taxon>Streptophyta</taxon>
        <taxon>Embryophyta</taxon>
        <taxon>Tracheophyta</taxon>
        <taxon>Spermatophyta</taxon>
        <taxon>Magnoliopsida</taxon>
        <taxon>eudicotyledons</taxon>
        <taxon>Gunneridae</taxon>
        <taxon>Pentapetalae</taxon>
        <taxon>rosids</taxon>
        <taxon>malvids</taxon>
        <taxon>Myrtales</taxon>
        <taxon>Melastomataceae</taxon>
        <taxon>Melastomatoideae</taxon>
        <taxon>Melastomateae</taxon>
        <taxon>Melastoma</taxon>
    </lineage>
</organism>
<name>A0ACB9RXA7_9MYRT</name>
<evidence type="ECO:0000313" key="1">
    <source>
        <dbReference type="EMBL" id="KAI4382446.1"/>
    </source>
</evidence>
<reference evidence="2" key="1">
    <citation type="journal article" date="2023" name="Front. Plant Sci.">
        <title>Chromosomal-level genome assembly of Melastoma candidum provides insights into trichome evolution.</title>
        <authorList>
            <person name="Zhong Y."/>
            <person name="Wu W."/>
            <person name="Sun C."/>
            <person name="Zou P."/>
            <person name="Liu Y."/>
            <person name="Dai S."/>
            <person name="Zhou R."/>
        </authorList>
    </citation>
    <scope>NUCLEOTIDE SEQUENCE [LARGE SCALE GENOMIC DNA]</scope>
</reference>
<dbReference type="Proteomes" id="UP001057402">
    <property type="component" value="Chromosome 3"/>
</dbReference>